<dbReference type="RefSeq" id="WP_284293483.1">
    <property type="nucleotide sequence ID" value="NZ_BSUK01000001.1"/>
</dbReference>
<gene>
    <name evidence="1" type="ORF">GCM10025864_25100</name>
</gene>
<dbReference type="Proteomes" id="UP001157091">
    <property type="component" value="Unassembled WGS sequence"/>
</dbReference>
<proteinExistence type="predicted"/>
<evidence type="ECO:0000313" key="1">
    <source>
        <dbReference type="EMBL" id="GMA24751.1"/>
    </source>
</evidence>
<protein>
    <submittedName>
        <fullName evidence="1">Uncharacterized protein</fullName>
    </submittedName>
</protein>
<sequence>MTDEQAAVFVNWVELGEDLWTATWQRGEESRDIHGSRDEVIAWAIAQDAGARWIFDATENGYVPLNPA</sequence>
<keyword evidence="2" id="KW-1185">Reference proteome</keyword>
<organism evidence="1 2">
    <name type="scientific">Luteimicrobium album</name>
    <dbReference type="NCBI Taxonomy" id="1054550"/>
    <lineage>
        <taxon>Bacteria</taxon>
        <taxon>Bacillati</taxon>
        <taxon>Actinomycetota</taxon>
        <taxon>Actinomycetes</taxon>
        <taxon>Micrococcales</taxon>
        <taxon>Luteimicrobium</taxon>
    </lineage>
</organism>
<dbReference type="EMBL" id="BSUK01000001">
    <property type="protein sequence ID" value="GMA24751.1"/>
    <property type="molecule type" value="Genomic_DNA"/>
</dbReference>
<reference evidence="2" key="1">
    <citation type="journal article" date="2019" name="Int. J. Syst. Evol. Microbiol.">
        <title>The Global Catalogue of Microorganisms (GCM) 10K type strain sequencing project: providing services to taxonomists for standard genome sequencing and annotation.</title>
        <authorList>
            <consortium name="The Broad Institute Genomics Platform"/>
            <consortium name="The Broad Institute Genome Sequencing Center for Infectious Disease"/>
            <person name="Wu L."/>
            <person name="Ma J."/>
        </authorList>
    </citation>
    <scope>NUCLEOTIDE SEQUENCE [LARGE SCALE GENOMIC DNA]</scope>
    <source>
        <strain evidence="2">NBRC 106348</strain>
    </source>
</reference>
<name>A0ABQ6I3A9_9MICO</name>
<accession>A0ABQ6I3A9</accession>
<evidence type="ECO:0000313" key="2">
    <source>
        <dbReference type="Proteomes" id="UP001157091"/>
    </source>
</evidence>
<comment type="caution">
    <text evidence="1">The sequence shown here is derived from an EMBL/GenBank/DDBJ whole genome shotgun (WGS) entry which is preliminary data.</text>
</comment>